<name>A0A1J8PRJ3_9AGAM</name>
<dbReference type="EMBL" id="LVVM01005036">
    <property type="protein sequence ID" value="OJA11517.1"/>
    <property type="molecule type" value="Genomic_DNA"/>
</dbReference>
<evidence type="ECO:0000313" key="1">
    <source>
        <dbReference type="EMBL" id="OJA11517.1"/>
    </source>
</evidence>
<reference evidence="1 2" key="1">
    <citation type="submission" date="2016-03" db="EMBL/GenBank/DDBJ databases">
        <title>Comparative genomics of the ectomycorrhizal sister species Rhizopogon vinicolor and Rhizopogon vesiculosus (Basidiomycota: Boletales) reveals a divergence of the mating type B locus.</title>
        <authorList>
            <person name="Mujic A.B."/>
            <person name="Kuo A."/>
            <person name="Tritt A."/>
            <person name="Lipzen A."/>
            <person name="Chen C."/>
            <person name="Johnson J."/>
            <person name="Sharma A."/>
            <person name="Barry K."/>
            <person name="Grigoriev I.V."/>
            <person name="Spatafora J.W."/>
        </authorList>
    </citation>
    <scope>NUCLEOTIDE SEQUENCE [LARGE SCALE GENOMIC DNA]</scope>
    <source>
        <strain evidence="1 2">AM-OR11-056</strain>
    </source>
</reference>
<sequence>MSELVKAFANP</sequence>
<comment type="caution">
    <text evidence="1">The sequence shown here is derived from an EMBL/GenBank/DDBJ whole genome shotgun (WGS) entry which is preliminary data.</text>
</comment>
<feature type="non-terminal residue" evidence="1">
    <location>
        <position position="11"/>
    </location>
</feature>
<keyword evidence="2" id="KW-1185">Reference proteome</keyword>
<protein>
    <submittedName>
        <fullName evidence="1">Uncharacterized protein</fullName>
    </submittedName>
</protein>
<evidence type="ECO:0000313" key="2">
    <source>
        <dbReference type="Proteomes" id="UP000183567"/>
    </source>
</evidence>
<gene>
    <name evidence="1" type="ORF">AZE42_10945</name>
</gene>
<accession>A0A1J8PRJ3</accession>
<dbReference type="Proteomes" id="UP000183567">
    <property type="component" value="Unassembled WGS sequence"/>
</dbReference>
<proteinExistence type="predicted"/>
<organism evidence="1 2">
    <name type="scientific">Rhizopogon vesiculosus</name>
    <dbReference type="NCBI Taxonomy" id="180088"/>
    <lineage>
        <taxon>Eukaryota</taxon>
        <taxon>Fungi</taxon>
        <taxon>Dikarya</taxon>
        <taxon>Basidiomycota</taxon>
        <taxon>Agaricomycotina</taxon>
        <taxon>Agaricomycetes</taxon>
        <taxon>Agaricomycetidae</taxon>
        <taxon>Boletales</taxon>
        <taxon>Suillineae</taxon>
        <taxon>Rhizopogonaceae</taxon>
        <taxon>Rhizopogon</taxon>
    </lineage>
</organism>